<evidence type="ECO:0000256" key="1">
    <source>
        <dbReference type="SAM" id="MobiDB-lite"/>
    </source>
</evidence>
<protein>
    <submittedName>
        <fullName evidence="3">Uncharacterized protein</fullName>
    </submittedName>
</protein>
<evidence type="ECO:0000313" key="4">
    <source>
        <dbReference type="Proteomes" id="UP000724874"/>
    </source>
</evidence>
<sequence>MSVHTDHLDDNEDIDIYRGDPPGPDPSIHFSSSASSSSSSSSSFLAAGRLGAIATKLELAISRWARNVRGNSSLASDTSSTSSSSSSSRSSVVTLTKSQLARRKRRRSMSSLRSMQSEEREIAARITRLKALEKSRQIPREFGLYLPPSMAPPALQLPAQTDREKCHAEDQPITWTTSLSLVLAQLDLAIRRSARKRRLCGKQRGSADDNAVSETSAAFLPAHTPLRYRGSSAPPSKSVSSLGGRRVKKGKHRATPEQTSAPIAKLEDLQAKPEAWFLDVANPTWADLKAIGKLLHIHPLTLEDILQQDPREKLELFNKLGYYFISFRAIESQETREKFRREAGLSDPSGSKSAVDDGFIGAANVYLTIFKDGICCFHFTDMSEHTNRVRDRLLLLERVTNKSSDWITHNILDSIVDSFLPFLEEIEKEVMAIDHIVYAGSSDTLPTGFDIELSYPASKAPAQKDELTEKKVDVSSLQDKYSPASKLHESFRPRFASPRLTIRLLLRRAKRHISHSWSRFWAKSEPPPSSIQLNLRRMARTRKLVTVLSRLLATKSEVVARIRKRVSIAAPGKQIGEDLELSIYMGDVQDHILTLQHSLAYYEQVLGHSHPTYLSQIRSMSENAKSGAGKKLLYLTCVTLSVLCIQTLTGLFSMNVNIPHNKHAAGHPFNWFYVILALSALIVFSFLQLVCHWYRTRRRHHGRPL</sequence>
<dbReference type="InterPro" id="IPR002523">
    <property type="entry name" value="MgTranspt_CorA/ZnTranspt_ZntB"/>
</dbReference>
<keyword evidence="4" id="KW-1185">Reference proteome</keyword>
<dbReference type="Gene3D" id="1.20.58.340">
    <property type="entry name" value="Magnesium transport protein CorA, transmembrane region"/>
    <property type="match status" value="3"/>
</dbReference>
<keyword evidence="2" id="KW-0472">Membrane</keyword>
<comment type="caution">
    <text evidence="3">The sequence shown here is derived from an EMBL/GenBank/DDBJ whole genome shotgun (WGS) entry which is preliminary data.</text>
</comment>
<evidence type="ECO:0000256" key="2">
    <source>
        <dbReference type="SAM" id="Phobius"/>
    </source>
</evidence>
<organism evidence="3 4">
    <name type="scientific">Gymnopilus junonius</name>
    <name type="common">Spectacular rustgill mushroom</name>
    <name type="synonym">Gymnopilus spectabilis subsp. junonius</name>
    <dbReference type="NCBI Taxonomy" id="109634"/>
    <lineage>
        <taxon>Eukaryota</taxon>
        <taxon>Fungi</taxon>
        <taxon>Dikarya</taxon>
        <taxon>Basidiomycota</taxon>
        <taxon>Agaricomycotina</taxon>
        <taxon>Agaricomycetes</taxon>
        <taxon>Agaricomycetidae</taxon>
        <taxon>Agaricales</taxon>
        <taxon>Agaricineae</taxon>
        <taxon>Hymenogastraceae</taxon>
        <taxon>Gymnopilus</taxon>
    </lineage>
</organism>
<dbReference type="OrthoDB" id="29879at2759"/>
<feature type="transmembrane region" description="Helical" evidence="2">
    <location>
        <begin position="672"/>
        <end position="694"/>
    </location>
</feature>
<gene>
    <name evidence="3" type="ORF">CPB84DRAFT_1771684</name>
</gene>
<dbReference type="Pfam" id="PF01544">
    <property type="entry name" value="CorA"/>
    <property type="match status" value="2"/>
</dbReference>
<dbReference type="InterPro" id="IPR045861">
    <property type="entry name" value="CorA_cytoplasmic_dom"/>
</dbReference>
<dbReference type="PANTHER" id="PTHR21535">
    <property type="entry name" value="MAGNESIUM AND COBALT TRANSPORT PROTEIN/MITOCHONDRIAL IMPORT INNER MEMBRANE TRANSLOCASE SUBUNIT TIM8"/>
    <property type="match status" value="1"/>
</dbReference>
<feature type="region of interest" description="Disordered" evidence="1">
    <location>
        <begin position="1"/>
        <end position="39"/>
    </location>
</feature>
<feature type="transmembrane region" description="Helical" evidence="2">
    <location>
        <begin position="632"/>
        <end position="652"/>
    </location>
</feature>
<keyword evidence="2" id="KW-1133">Transmembrane helix</keyword>
<dbReference type="SUPFAM" id="SSF143865">
    <property type="entry name" value="CorA soluble domain-like"/>
    <property type="match status" value="1"/>
</dbReference>
<dbReference type="Gene3D" id="3.30.460.20">
    <property type="entry name" value="CorA soluble domain-like"/>
    <property type="match status" value="1"/>
</dbReference>
<feature type="compositionally biased region" description="Low complexity" evidence="1">
    <location>
        <begin position="72"/>
        <end position="99"/>
    </location>
</feature>
<name>A0A9P5NVR0_GYMJU</name>
<accession>A0A9P5NVR0</accession>
<dbReference type="CDD" id="cd12829">
    <property type="entry name" value="Alr1p-like"/>
    <property type="match status" value="1"/>
</dbReference>
<dbReference type="Proteomes" id="UP000724874">
    <property type="component" value="Unassembled WGS sequence"/>
</dbReference>
<dbReference type="InterPro" id="IPR044089">
    <property type="entry name" value="Alr1-like"/>
</dbReference>
<evidence type="ECO:0000313" key="3">
    <source>
        <dbReference type="EMBL" id="KAF8905542.1"/>
    </source>
</evidence>
<feature type="region of interest" description="Disordered" evidence="1">
    <location>
        <begin position="225"/>
        <end position="257"/>
    </location>
</feature>
<dbReference type="AlphaFoldDB" id="A0A9P5NVR0"/>
<keyword evidence="2" id="KW-0812">Transmembrane</keyword>
<dbReference type="GO" id="GO:0010961">
    <property type="term" value="P:intracellular magnesium ion homeostasis"/>
    <property type="evidence" value="ECO:0007669"/>
    <property type="project" value="TreeGrafter"/>
</dbReference>
<dbReference type="GO" id="GO:0015095">
    <property type="term" value="F:magnesium ion transmembrane transporter activity"/>
    <property type="evidence" value="ECO:0007669"/>
    <property type="project" value="InterPro"/>
</dbReference>
<dbReference type="EMBL" id="JADNYJ010000022">
    <property type="protein sequence ID" value="KAF8905542.1"/>
    <property type="molecule type" value="Genomic_DNA"/>
</dbReference>
<feature type="region of interest" description="Disordered" evidence="1">
    <location>
        <begin position="71"/>
        <end position="119"/>
    </location>
</feature>
<feature type="compositionally biased region" description="Low complexity" evidence="1">
    <location>
        <begin position="231"/>
        <end position="241"/>
    </location>
</feature>
<reference evidence="3" key="1">
    <citation type="submission" date="2020-11" db="EMBL/GenBank/DDBJ databases">
        <authorList>
            <consortium name="DOE Joint Genome Institute"/>
            <person name="Ahrendt S."/>
            <person name="Riley R."/>
            <person name="Andreopoulos W."/>
            <person name="LaButti K."/>
            <person name="Pangilinan J."/>
            <person name="Ruiz-duenas F.J."/>
            <person name="Barrasa J.M."/>
            <person name="Sanchez-Garcia M."/>
            <person name="Camarero S."/>
            <person name="Miyauchi S."/>
            <person name="Serrano A."/>
            <person name="Linde D."/>
            <person name="Babiker R."/>
            <person name="Drula E."/>
            <person name="Ayuso-Fernandez I."/>
            <person name="Pacheco R."/>
            <person name="Padilla G."/>
            <person name="Ferreira P."/>
            <person name="Barriuso J."/>
            <person name="Kellner H."/>
            <person name="Castanera R."/>
            <person name="Alfaro M."/>
            <person name="Ramirez L."/>
            <person name="Pisabarro A.G."/>
            <person name="Kuo A."/>
            <person name="Tritt A."/>
            <person name="Lipzen A."/>
            <person name="He G."/>
            <person name="Yan M."/>
            <person name="Ng V."/>
            <person name="Cullen D."/>
            <person name="Martin F."/>
            <person name="Rosso M.-N."/>
            <person name="Henrissat B."/>
            <person name="Hibbett D."/>
            <person name="Martinez A.T."/>
            <person name="Grigoriev I.V."/>
        </authorList>
    </citation>
    <scope>NUCLEOTIDE SEQUENCE</scope>
    <source>
        <strain evidence="3">AH 44721</strain>
    </source>
</reference>
<dbReference type="GO" id="GO:0016020">
    <property type="term" value="C:membrane"/>
    <property type="evidence" value="ECO:0007669"/>
    <property type="project" value="InterPro"/>
</dbReference>
<proteinExistence type="predicted"/>
<dbReference type="PANTHER" id="PTHR21535:SF90">
    <property type="entry name" value="CORA METAL ION TRANSPORTER"/>
    <property type="match status" value="1"/>
</dbReference>